<evidence type="ECO:0000256" key="5">
    <source>
        <dbReference type="ARBA" id="ARBA00023136"/>
    </source>
</evidence>
<feature type="coiled-coil region" evidence="6">
    <location>
        <begin position="164"/>
        <end position="265"/>
    </location>
</feature>
<keyword evidence="5" id="KW-0472">Membrane</keyword>
<dbReference type="Proteomes" id="UP000658514">
    <property type="component" value="Unassembled WGS sequence"/>
</dbReference>
<gene>
    <name evidence="8" type="ORF">H6G24_05315</name>
</gene>
<protein>
    <submittedName>
        <fullName evidence="8">HlyD family efflux transporter periplasmic adaptor subunit</fullName>
    </submittedName>
</protein>
<evidence type="ECO:0000313" key="9">
    <source>
        <dbReference type="Proteomes" id="UP000658514"/>
    </source>
</evidence>
<dbReference type="Gene3D" id="2.40.30.170">
    <property type="match status" value="1"/>
</dbReference>
<evidence type="ECO:0000256" key="1">
    <source>
        <dbReference type="ARBA" id="ARBA00004167"/>
    </source>
</evidence>
<comment type="subcellular location">
    <subcellularLocation>
        <location evidence="1">Membrane</location>
        <topology evidence="1">Single-pass membrane protein</topology>
    </subcellularLocation>
</comment>
<feature type="domain" description="AprE-like beta-barrel" evidence="7">
    <location>
        <begin position="412"/>
        <end position="499"/>
    </location>
</feature>
<proteinExistence type="inferred from homology"/>
<evidence type="ECO:0000256" key="2">
    <source>
        <dbReference type="ARBA" id="ARBA00009477"/>
    </source>
</evidence>
<dbReference type="Pfam" id="PF26002">
    <property type="entry name" value="Beta-barrel_AprE"/>
    <property type="match status" value="1"/>
</dbReference>
<accession>A0ABR8A4N1</accession>
<evidence type="ECO:0000256" key="4">
    <source>
        <dbReference type="ARBA" id="ARBA00022989"/>
    </source>
</evidence>
<dbReference type="PRINTS" id="PR01490">
    <property type="entry name" value="RTXTOXIND"/>
</dbReference>
<feature type="coiled-coil region" evidence="6">
    <location>
        <begin position="304"/>
        <end position="377"/>
    </location>
</feature>
<comment type="caution">
    <text evidence="8">The sequence shown here is derived from an EMBL/GenBank/DDBJ whole genome shotgun (WGS) entry which is preliminary data.</text>
</comment>
<comment type="similarity">
    <text evidence="2">Belongs to the membrane fusion protein (MFP) (TC 8.A.1) family.</text>
</comment>
<dbReference type="PANTHER" id="PTHR30386">
    <property type="entry name" value="MEMBRANE FUSION SUBUNIT OF EMRAB-TOLC MULTIDRUG EFFLUX PUMP"/>
    <property type="match status" value="1"/>
</dbReference>
<evidence type="ECO:0000256" key="6">
    <source>
        <dbReference type="SAM" id="Coils"/>
    </source>
</evidence>
<keyword evidence="3" id="KW-0812">Transmembrane</keyword>
<evidence type="ECO:0000256" key="3">
    <source>
        <dbReference type="ARBA" id="ARBA00022692"/>
    </source>
</evidence>
<dbReference type="Gene3D" id="2.40.50.100">
    <property type="match status" value="1"/>
</dbReference>
<keyword evidence="4" id="KW-1133">Transmembrane helix</keyword>
<reference evidence="8 9" key="1">
    <citation type="journal article" date="2020" name="ISME J.">
        <title>Comparative genomics reveals insights into cyanobacterial evolution and habitat adaptation.</title>
        <authorList>
            <person name="Chen M.Y."/>
            <person name="Teng W.K."/>
            <person name="Zhao L."/>
            <person name="Hu C.X."/>
            <person name="Zhou Y.K."/>
            <person name="Han B.P."/>
            <person name="Song L.R."/>
            <person name="Shu W.S."/>
        </authorList>
    </citation>
    <scope>NUCLEOTIDE SEQUENCE [LARGE SCALE GENOMIC DNA]</scope>
    <source>
        <strain evidence="8 9">FACHB-288</strain>
    </source>
</reference>
<evidence type="ECO:0000259" key="7">
    <source>
        <dbReference type="Pfam" id="PF26002"/>
    </source>
</evidence>
<dbReference type="InterPro" id="IPR058982">
    <property type="entry name" value="Beta-barrel_AprE"/>
</dbReference>
<name>A0ABR8A4N1_9CYAN</name>
<dbReference type="PANTHER" id="PTHR30386:SF26">
    <property type="entry name" value="TRANSPORT PROTEIN COMB"/>
    <property type="match status" value="1"/>
</dbReference>
<keyword evidence="6" id="KW-0175">Coiled coil</keyword>
<evidence type="ECO:0000313" key="8">
    <source>
        <dbReference type="EMBL" id="MBD2194916.1"/>
    </source>
</evidence>
<dbReference type="EMBL" id="JACJQH010000006">
    <property type="protein sequence ID" value="MBD2194916.1"/>
    <property type="molecule type" value="Genomic_DNA"/>
</dbReference>
<organism evidence="8 9">
    <name type="scientific">Calothrix parietina FACHB-288</name>
    <dbReference type="NCBI Taxonomy" id="2692896"/>
    <lineage>
        <taxon>Bacteria</taxon>
        <taxon>Bacillati</taxon>
        <taxon>Cyanobacteriota</taxon>
        <taxon>Cyanophyceae</taxon>
        <taxon>Nostocales</taxon>
        <taxon>Calotrichaceae</taxon>
        <taxon>Calothrix</taxon>
    </lineage>
</organism>
<dbReference type="InterPro" id="IPR050739">
    <property type="entry name" value="MFP"/>
</dbReference>
<sequence length="523" mass="57331">MKQPLKSLVARHVESSAIKKKSLDADDQLLDLAEETAYLYGGTAASAEVATEQRHNFPDDFSPATPQAVPPKSGDWSASLQTVLDDPPSALPYHILLAGILFGISVMVWATVGQIDEVGKASGRLVPQGKPYKINTVVSGKVARLDVKEGDTVIRGQVIAQLDREIAVNEVERLAQEIASYKTQLIQTQVLIDKTQLEAKTRLAINNAEIKAQEAVINQAQAKIESQKVAIAQGQQRAEINKSLVAQLNVAASAEQERLERLKSLADQGAISKDQIFQAQQNLGDRQRTITQQIGESQQTLTESKRLQADLRQVLAEAQQLQEQLAQKQAEGNTVQIQTQQTIQKLQVEKTQLYAKMQQTEKLLQQSKALLKQLSLAAPVNGMILSLNIKNSGEVVQPGQIIAEVAPENAPLILETVLPTQEAGFIKVGNSAKVKFDAYPYQDYGVITGKVISISPDSQPDEKLGAVYRVGIALDRNYVKTRQQTIQFKPGQTASAEIIIRRRRIADMLLEPIKQLQKGGLNL</sequence>
<dbReference type="RefSeq" id="WP_190538851.1">
    <property type="nucleotide sequence ID" value="NZ_CAWPNO010000095.1"/>
</dbReference>
<keyword evidence="9" id="KW-1185">Reference proteome</keyword>